<dbReference type="InterPro" id="IPR012296">
    <property type="entry name" value="Nuclease_put_TT1808"/>
</dbReference>
<evidence type="ECO:0000313" key="1">
    <source>
        <dbReference type="EMBL" id="USQ81515.1"/>
    </source>
</evidence>
<organism evidence="1 2">
    <name type="scientific">Ornithinimicrobium faecis</name>
    <dbReference type="NCBI Taxonomy" id="2934158"/>
    <lineage>
        <taxon>Bacteria</taxon>
        <taxon>Bacillati</taxon>
        <taxon>Actinomycetota</taxon>
        <taxon>Actinomycetes</taxon>
        <taxon>Micrococcales</taxon>
        <taxon>Ornithinimicrobiaceae</taxon>
        <taxon>Ornithinimicrobium</taxon>
    </lineage>
</organism>
<name>A0ABY4YZ25_9MICO</name>
<sequence length="57" mass="6228">MPTLTDHAAEHRVSRAEFEALREAQRDGSRYELLAGEVLVTPSPSFLHQCASGGQTC</sequence>
<protein>
    <recommendedName>
        <fullName evidence="3">Restriction endonuclease domain-containing protein</fullName>
    </recommendedName>
</protein>
<evidence type="ECO:0000313" key="2">
    <source>
        <dbReference type="Proteomes" id="UP001056455"/>
    </source>
</evidence>
<dbReference type="RefSeq" id="WP_252595031.1">
    <property type="nucleotide sequence ID" value="NZ_CP099489.1"/>
</dbReference>
<proteinExistence type="predicted"/>
<accession>A0ABY4YZ25</accession>
<gene>
    <name evidence="1" type="ORF">NF556_07665</name>
</gene>
<dbReference type="Proteomes" id="UP001056455">
    <property type="component" value="Chromosome"/>
</dbReference>
<dbReference type="Gene3D" id="3.90.1570.10">
    <property type="entry name" value="tt1808, chain A"/>
    <property type="match status" value="1"/>
</dbReference>
<reference evidence="1" key="1">
    <citation type="submission" date="2022-06" db="EMBL/GenBank/DDBJ databases">
        <title>Ornithinimicrobium HY1793.</title>
        <authorList>
            <person name="Huang Y."/>
        </authorList>
    </citation>
    <scope>NUCLEOTIDE SEQUENCE</scope>
    <source>
        <strain evidence="1">HY1793</strain>
    </source>
</reference>
<keyword evidence="2" id="KW-1185">Reference proteome</keyword>
<dbReference type="EMBL" id="CP099489">
    <property type="protein sequence ID" value="USQ81515.1"/>
    <property type="molecule type" value="Genomic_DNA"/>
</dbReference>
<evidence type="ECO:0008006" key="3">
    <source>
        <dbReference type="Google" id="ProtNLM"/>
    </source>
</evidence>